<sequence>MMRFNNSNDLKYPEDLLSIIRNGLSPKKKDKHILIAGAGMAGLVTGSLLKQAGYRITIIEANNRIGGRIFTVRKPFTQGNYLDVGAMRIPDTHELAMAYIQKFHLSLHPFMNTSDKDFIFVNNVLTTKRYYEKHPEVLQYPLVGWEKGKTATELLTAAIQPFLDKYENSNQEEKNHLKQEYSRYSIGEFLKYNPLGPSLSKAAVRLIGVLLGIEGFPEFSFLDILTDIIYPIFNKETQFFEINGGNDHLPHAFLPHLASNIVFNQRIKRIYQSSEGVTFETAHTVNGDTYLFSGDEAVITLPFTVLQFIDMIPFESVSFQKRKAICELPSVPSIKIGMEFKHRFWETMNYGNIISDQPIRFTYPSSHQNPFNSSGVLLASYSWGQNALLWNSVSPSQMTEMVLKDLANVYGTVVYKEFRQSISFNWSRNPFSAGCFTLFIPGQGENFSEYIRQPEGKLHFAGEHTSNFHGWIEGAIESGIRAAYELHQGIER</sequence>
<proteinExistence type="predicted"/>
<accession>A0ABY4EF77</accession>
<dbReference type="RefSeq" id="WP_244708171.1">
    <property type="nucleotide sequence ID" value="NZ_CP095073.1"/>
</dbReference>
<dbReference type="Gene3D" id="1.10.405.10">
    <property type="entry name" value="Guanine Nucleotide Dissociation Inhibitor, domain 1"/>
    <property type="match status" value="1"/>
</dbReference>
<evidence type="ECO:0000256" key="2">
    <source>
        <dbReference type="ARBA" id="ARBA00023002"/>
    </source>
</evidence>
<comment type="cofactor">
    <cofactor evidence="1">
        <name>FAD</name>
        <dbReference type="ChEBI" id="CHEBI:57692"/>
    </cofactor>
</comment>
<dbReference type="Pfam" id="PF01593">
    <property type="entry name" value="Amino_oxidase"/>
    <property type="match status" value="1"/>
</dbReference>
<dbReference type="Proteomes" id="UP000831787">
    <property type="component" value="Chromosome"/>
</dbReference>
<keyword evidence="2" id="KW-0560">Oxidoreductase</keyword>
<feature type="domain" description="Amine oxidase" evidence="3">
    <location>
        <begin position="40"/>
        <end position="486"/>
    </location>
</feature>
<dbReference type="Gene3D" id="3.90.660.10">
    <property type="match status" value="1"/>
</dbReference>
<gene>
    <name evidence="4" type="ORF">MUN89_12640</name>
</gene>
<dbReference type="PANTHER" id="PTHR10742">
    <property type="entry name" value="FLAVIN MONOAMINE OXIDASE"/>
    <property type="match status" value="1"/>
</dbReference>
<dbReference type="PANTHER" id="PTHR10742:SF342">
    <property type="entry name" value="AMINE OXIDASE"/>
    <property type="match status" value="1"/>
</dbReference>
<evidence type="ECO:0000259" key="3">
    <source>
        <dbReference type="Pfam" id="PF01593"/>
    </source>
</evidence>
<name>A0ABY4EF77_9BACI</name>
<dbReference type="InterPro" id="IPR050281">
    <property type="entry name" value="Flavin_monoamine_oxidase"/>
</dbReference>
<dbReference type="SUPFAM" id="SSF51905">
    <property type="entry name" value="FAD/NAD(P)-binding domain"/>
    <property type="match status" value="1"/>
</dbReference>
<dbReference type="EMBL" id="CP095073">
    <property type="protein sequence ID" value="UOQ42811.1"/>
    <property type="molecule type" value="Genomic_DNA"/>
</dbReference>
<keyword evidence="5" id="KW-1185">Reference proteome</keyword>
<dbReference type="SUPFAM" id="SSF54373">
    <property type="entry name" value="FAD-linked reductases, C-terminal domain"/>
    <property type="match status" value="1"/>
</dbReference>
<dbReference type="Gene3D" id="3.50.50.60">
    <property type="entry name" value="FAD/NAD(P)-binding domain"/>
    <property type="match status" value="1"/>
</dbReference>
<protein>
    <submittedName>
        <fullName evidence="4">Flavin monoamine oxidase family protein</fullName>
    </submittedName>
</protein>
<organism evidence="4 5">
    <name type="scientific">Halobacillus salinarum</name>
    <dbReference type="NCBI Taxonomy" id="2932257"/>
    <lineage>
        <taxon>Bacteria</taxon>
        <taxon>Bacillati</taxon>
        <taxon>Bacillota</taxon>
        <taxon>Bacilli</taxon>
        <taxon>Bacillales</taxon>
        <taxon>Bacillaceae</taxon>
        <taxon>Halobacillus</taxon>
    </lineage>
</organism>
<dbReference type="InterPro" id="IPR001613">
    <property type="entry name" value="Flavin_amine_oxidase"/>
</dbReference>
<evidence type="ECO:0000256" key="1">
    <source>
        <dbReference type="ARBA" id="ARBA00001974"/>
    </source>
</evidence>
<dbReference type="InterPro" id="IPR036188">
    <property type="entry name" value="FAD/NAD-bd_sf"/>
</dbReference>
<reference evidence="4 5" key="1">
    <citation type="submission" date="2022-04" db="EMBL/GenBank/DDBJ databases">
        <title>Halobacillus sp. isolated from saltern.</title>
        <authorList>
            <person name="Won M."/>
            <person name="Lee C.-M."/>
            <person name="Woen H.-Y."/>
            <person name="Kwon S.-W."/>
        </authorList>
    </citation>
    <scope>NUCLEOTIDE SEQUENCE [LARGE SCALE GENOMIC DNA]</scope>
    <source>
        <strain evidence="4 5">SSBR10-3</strain>
    </source>
</reference>
<evidence type="ECO:0000313" key="4">
    <source>
        <dbReference type="EMBL" id="UOQ42811.1"/>
    </source>
</evidence>
<dbReference type="InterPro" id="IPR002937">
    <property type="entry name" value="Amino_oxidase"/>
</dbReference>
<dbReference type="PRINTS" id="PR00757">
    <property type="entry name" value="AMINEOXDASEF"/>
</dbReference>
<evidence type="ECO:0000313" key="5">
    <source>
        <dbReference type="Proteomes" id="UP000831787"/>
    </source>
</evidence>